<organism evidence="1 2">
    <name type="scientific">Pseudoduganella violacea</name>
    <dbReference type="NCBI Taxonomy" id="1715466"/>
    <lineage>
        <taxon>Bacteria</taxon>
        <taxon>Pseudomonadati</taxon>
        <taxon>Pseudomonadota</taxon>
        <taxon>Betaproteobacteria</taxon>
        <taxon>Burkholderiales</taxon>
        <taxon>Oxalobacteraceae</taxon>
        <taxon>Telluria group</taxon>
        <taxon>Pseudoduganella</taxon>
    </lineage>
</organism>
<dbReference type="RefSeq" id="WP_183439144.1">
    <property type="nucleotide sequence ID" value="NZ_JACHXD010000001.1"/>
</dbReference>
<gene>
    <name evidence="1" type="ORF">FHS03_000171</name>
</gene>
<sequence length="418" mass="45036">MTQTSAYRSLYAYPWDVAEEGVAAFAAKALARGLNGVTLAASYHAGKFLRPNARSGRRVVFPEDGVVYFDPDPKRYGKLRAQPHSDPALRRLFAELAGDGRLDVHAWTVLLHNSRLGAAYPQYTARNAFGDSYVYSLCPAQPAVFEYAVALAQDAAAQGVRSVVLETPGWLPYAHGYHHEFAQLRSNVWLDTMLGLCFCDACVKAAADAGIDGAGLRLRVAGRIDAYLKAPVDATEAQAAAWLAADLLDDQELAAYLRQRQAWVSELVTTIRAGLPAGVQLAVIPTVQRPTAQSWIEGTDLRALAAAADWLEVPFYETDAARVIADAHDTLRRLPVIAQPVSTLVPGTKVDTGSAVKVRAILRPGAPDLADGAQLPQALAGLAALGIRDFAFYNHGLLRSERLDALGAALHHFDRSTS</sequence>
<dbReference type="Proteomes" id="UP000541535">
    <property type="component" value="Unassembled WGS sequence"/>
</dbReference>
<name>A0A7W5B5Z8_9BURK</name>
<reference evidence="1 2" key="1">
    <citation type="submission" date="2020-08" db="EMBL/GenBank/DDBJ databases">
        <title>Genomic Encyclopedia of Type Strains, Phase III (KMG-III): the genomes of soil and plant-associated and newly described type strains.</title>
        <authorList>
            <person name="Whitman W."/>
        </authorList>
    </citation>
    <scope>NUCLEOTIDE SEQUENCE [LARGE SCALE GENOMIC DNA]</scope>
    <source>
        <strain evidence="1 2">CECT 8897</strain>
    </source>
</reference>
<evidence type="ECO:0008006" key="3">
    <source>
        <dbReference type="Google" id="ProtNLM"/>
    </source>
</evidence>
<proteinExistence type="predicted"/>
<evidence type="ECO:0000313" key="1">
    <source>
        <dbReference type="EMBL" id="MBB3117152.1"/>
    </source>
</evidence>
<protein>
    <recommendedName>
        <fullName evidence="3">Alanine-rich protein</fullName>
    </recommendedName>
</protein>
<keyword evidence="2" id="KW-1185">Reference proteome</keyword>
<evidence type="ECO:0000313" key="2">
    <source>
        <dbReference type="Proteomes" id="UP000541535"/>
    </source>
</evidence>
<dbReference type="Gene3D" id="3.20.20.80">
    <property type="entry name" value="Glycosidases"/>
    <property type="match status" value="1"/>
</dbReference>
<accession>A0A7W5B5Z8</accession>
<dbReference type="EMBL" id="JACHXD010000001">
    <property type="protein sequence ID" value="MBB3117152.1"/>
    <property type="molecule type" value="Genomic_DNA"/>
</dbReference>
<comment type="caution">
    <text evidence="1">The sequence shown here is derived from an EMBL/GenBank/DDBJ whole genome shotgun (WGS) entry which is preliminary data.</text>
</comment>
<dbReference type="AlphaFoldDB" id="A0A7W5B5Z8"/>